<dbReference type="GO" id="GO:0005737">
    <property type="term" value="C:cytoplasm"/>
    <property type="evidence" value="ECO:0007669"/>
    <property type="project" value="TreeGrafter"/>
</dbReference>
<feature type="domain" description="BPL/LPL catalytic" evidence="7">
    <location>
        <begin position="2"/>
        <end position="179"/>
    </location>
</feature>
<evidence type="ECO:0000256" key="2">
    <source>
        <dbReference type="ARBA" id="ARBA00022741"/>
    </source>
</evidence>
<dbReference type="Pfam" id="PF03099">
    <property type="entry name" value="BPL_LplA_LipB"/>
    <property type="match status" value="1"/>
</dbReference>
<dbReference type="Proteomes" id="UP000184387">
    <property type="component" value="Unassembled WGS sequence"/>
</dbReference>
<dbReference type="NCBIfam" id="TIGR00121">
    <property type="entry name" value="birA_ligase"/>
    <property type="match status" value="1"/>
</dbReference>
<dbReference type="PROSITE" id="PS51733">
    <property type="entry name" value="BPL_LPL_CATALYTIC"/>
    <property type="match status" value="1"/>
</dbReference>
<dbReference type="GO" id="GO:0004077">
    <property type="term" value="F:biotin--[biotin carboxyl-carrier protein] ligase activity"/>
    <property type="evidence" value="ECO:0007669"/>
    <property type="project" value="UniProtKB-EC"/>
</dbReference>
<evidence type="ECO:0000256" key="1">
    <source>
        <dbReference type="ARBA" id="ARBA00022598"/>
    </source>
</evidence>
<comment type="catalytic activity">
    <reaction evidence="6">
        <text>biotin + L-lysyl-[protein] + ATP = N(6)-biotinyl-L-lysyl-[protein] + AMP + diphosphate + H(+)</text>
        <dbReference type="Rhea" id="RHEA:11756"/>
        <dbReference type="Rhea" id="RHEA-COMP:9752"/>
        <dbReference type="Rhea" id="RHEA-COMP:10505"/>
        <dbReference type="ChEBI" id="CHEBI:15378"/>
        <dbReference type="ChEBI" id="CHEBI:29969"/>
        <dbReference type="ChEBI" id="CHEBI:30616"/>
        <dbReference type="ChEBI" id="CHEBI:33019"/>
        <dbReference type="ChEBI" id="CHEBI:57586"/>
        <dbReference type="ChEBI" id="CHEBI:83144"/>
        <dbReference type="ChEBI" id="CHEBI:456215"/>
        <dbReference type="EC" id="6.3.4.15"/>
    </reaction>
</comment>
<dbReference type="AlphaFoldDB" id="A0A1M6DZM7"/>
<dbReference type="SUPFAM" id="SSF50037">
    <property type="entry name" value="C-terminal domain of transcriptional repressors"/>
    <property type="match status" value="1"/>
</dbReference>
<dbReference type="InterPro" id="IPR004143">
    <property type="entry name" value="BPL_LPL_catalytic"/>
</dbReference>
<organism evidence="8 9">
    <name type="scientific">Muricoccus roseus</name>
    <dbReference type="NCBI Taxonomy" id="198092"/>
    <lineage>
        <taxon>Bacteria</taxon>
        <taxon>Pseudomonadati</taxon>
        <taxon>Pseudomonadota</taxon>
        <taxon>Alphaproteobacteria</taxon>
        <taxon>Acetobacterales</taxon>
        <taxon>Roseomonadaceae</taxon>
        <taxon>Muricoccus</taxon>
    </lineage>
</organism>
<accession>A0A1M6DZM7</accession>
<dbReference type="OrthoDB" id="9807064at2"/>
<sequence length="241" mass="25077">MSTPPAGWRLQVHDQLPSTADLIREAAEAGEAERLAILARRQTAGRGTHGRSWESPPGNLYLSVLLRPEAPAREVPQWSLLVAVAVHSALLPHAGPGLSLKWPNDLLLGGAKCAGILSEAGLDPQGRLDWLAFGIGVNLAHAPPVPGRLTAALPAPALVPEAAASAIMASLDRWWAILGAEGFGAIRRAWLERGHAPGAPLTVLSPSGSHSGVFDGLDDSGALRLRTATGMETVMAGEVSP</sequence>
<proteinExistence type="predicted"/>
<dbReference type="PANTHER" id="PTHR12835">
    <property type="entry name" value="BIOTIN PROTEIN LIGASE"/>
    <property type="match status" value="1"/>
</dbReference>
<dbReference type="EC" id="6.3.4.15" evidence="5"/>
<dbReference type="InterPro" id="IPR003142">
    <property type="entry name" value="BPL_C"/>
</dbReference>
<evidence type="ECO:0000259" key="7">
    <source>
        <dbReference type="PROSITE" id="PS51733"/>
    </source>
</evidence>
<keyword evidence="2" id="KW-0547">Nucleotide-binding</keyword>
<dbReference type="GO" id="GO:0005524">
    <property type="term" value="F:ATP binding"/>
    <property type="evidence" value="ECO:0007669"/>
    <property type="project" value="UniProtKB-KW"/>
</dbReference>
<dbReference type="Gene3D" id="2.30.30.100">
    <property type="match status" value="1"/>
</dbReference>
<dbReference type="InterPro" id="IPR045864">
    <property type="entry name" value="aa-tRNA-synth_II/BPL/LPL"/>
</dbReference>
<dbReference type="STRING" id="198092.SAMN02745194_01045"/>
<name>A0A1M6DZM7_9PROT</name>
<dbReference type="SUPFAM" id="SSF55681">
    <property type="entry name" value="Class II aaRS and biotin synthetases"/>
    <property type="match status" value="1"/>
</dbReference>
<evidence type="ECO:0000256" key="4">
    <source>
        <dbReference type="ARBA" id="ARBA00023267"/>
    </source>
</evidence>
<evidence type="ECO:0000313" key="9">
    <source>
        <dbReference type="Proteomes" id="UP000184387"/>
    </source>
</evidence>
<keyword evidence="4" id="KW-0092">Biotin</keyword>
<dbReference type="Gene3D" id="3.30.930.10">
    <property type="entry name" value="Bira Bifunctional Protein, Domain 2"/>
    <property type="match status" value="1"/>
</dbReference>
<dbReference type="RefSeq" id="WP_073132312.1">
    <property type="nucleotide sequence ID" value="NZ_FQZF01000005.1"/>
</dbReference>
<dbReference type="EMBL" id="FQZF01000005">
    <property type="protein sequence ID" value="SHI78707.1"/>
    <property type="molecule type" value="Genomic_DNA"/>
</dbReference>
<dbReference type="Pfam" id="PF02237">
    <property type="entry name" value="BPL_C"/>
    <property type="match status" value="1"/>
</dbReference>
<keyword evidence="9" id="KW-1185">Reference proteome</keyword>
<keyword evidence="3" id="KW-0067">ATP-binding</keyword>
<gene>
    <name evidence="8" type="ORF">SAMN02745194_01045</name>
</gene>
<reference evidence="8 9" key="1">
    <citation type="submission" date="2016-11" db="EMBL/GenBank/DDBJ databases">
        <authorList>
            <person name="Jaros S."/>
            <person name="Januszkiewicz K."/>
            <person name="Wedrychowicz H."/>
        </authorList>
    </citation>
    <scope>NUCLEOTIDE SEQUENCE [LARGE SCALE GENOMIC DNA]</scope>
    <source>
        <strain evidence="8 9">DSM 14916</strain>
    </source>
</reference>
<protein>
    <recommendedName>
        <fullName evidence="5">biotin--[biotin carboxyl-carrier protein] ligase</fullName>
        <ecNumber evidence="5">6.3.4.15</ecNumber>
    </recommendedName>
</protein>
<evidence type="ECO:0000313" key="8">
    <source>
        <dbReference type="EMBL" id="SHI78707.1"/>
    </source>
</evidence>
<evidence type="ECO:0000256" key="5">
    <source>
        <dbReference type="ARBA" id="ARBA00024227"/>
    </source>
</evidence>
<dbReference type="PANTHER" id="PTHR12835:SF5">
    <property type="entry name" value="BIOTIN--PROTEIN LIGASE"/>
    <property type="match status" value="1"/>
</dbReference>
<dbReference type="InterPro" id="IPR008988">
    <property type="entry name" value="Transcriptional_repressor_C"/>
</dbReference>
<evidence type="ECO:0000256" key="3">
    <source>
        <dbReference type="ARBA" id="ARBA00022840"/>
    </source>
</evidence>
<dbReference type="CDD" id="cd16442">
    <property type="entry name" value="BPL"/>
    <property type="match status" value="1"/>
</dbReference>
<keyword evidence="1 8" id="KW-0436">Ligase</keyword>
<evidence type="ECO:0000256" key="6">
    <source>
        <dbReference type="ARBA" id="ARBA00047846"/>
    </source>
</evidence>
<dbReference type="InterPro" id="IPR004408">
    <property type="entry name" value="Biotin_CoA_COase_ligase"/>
</dbReference>